<dbReference type="GO" id="GO:0032259">
    <property type="term" value="P:methylation"/>
    <property type="evidence" value="ECO:0007669"/>
    <property type="project" value="UniProtKB-KW"/>
</dbReference>
<dbReference type="SUPFAM" id="SSF53335">
    <property type="entry name" value="S-adenosyl-L-methionine-dependent methyltransferases"/>
    <property type="match status" value="1"/>
</dbReference>
<evidence type="ECO:0000256" key="1">
    <source>
        <dbReference type="ARBA" id="ARBA00022603"/>
    </source>
</evidence>
<evidence type="ECO:0000256" key="2">
    <source>
        <dbReference type="ARBA" id="ARBA00022679"/>
    </source>
</evidence>
<keyword evidence="2 3" id="KW-0808">Transferase</keyword>
<dbReference type="Gene3D" id="3.40.50.150">
    <property type="entry name" value="Vaccinia Virus protein VP39"/>
    <property type="match status" value="1"/>
</dbReference>
<dbReference type="InterPro" id="IPR029063">
    <property type="entry name" value="SAM-dependent_MTases_sf"/>
</dbReference>
<dbReference type="InterPro" id="IPR007213">
    <property type="entry name" value="Ppm1/Ppm2/Tcmp"/>
</dbReference>
<protein>
    <submittedName>
        <fullName evidence="3">Class I SAM-dependent methyltransferase</fullName>
    </submittedName>
</protein>
<gene>
    <name evidence="3" type="ORF">JEQ17_47210</name>
</gene>
<dbReference type="GO" id="GO:0008168">
    <property type="term" value="F:methyltransferase activity"/>
    <property type="evidence" value="ECO:0007669"/>
    <property type="project" value="UniProtKB-KW"/>
</dbReference>
<organism evidence="3 4">
    <name type="scientific">Streptomyces liliifuscus</name>
    <dbReference type="NCBI Taxonomy" id="2797636"/>
    <lineage>
        <taxon>Bacteria</taxon>
        <taxon>Bacillati</taxon>
        <taxon>Actinomycetota</taxon>
        <taxon>Actinomycetes</taxon>
        <taxon>Kitasatosporales</taxon>
        <taxon>Streptomycetaceae</taxon>
        <taxon>Streptomyces</taxon>
    </lineage>
</organism>
<sequence length="72" mass="8034">MARSKTGPGLCQRCHRVRQILLLGADLDSRAFRMEWPEGTRPFERAGLRVGRVEVRDPAAALDASRDGEAAW</sequence>
<dbReference type="Pfam" id="PF04072">
    <property type="entry name" value="LCM"/>
    <property type="match status" value="1"/>
</dbReference>
<evidence type="ECO:0000313" key="4">
    <source>
        <dbReference type="Proteomes" id="UP000595636"/>
    </source>
</evidence>
<accession>A0A7T7L4D6</accession>
<proteinExistence type="predicted"/>
<keyword evidence="1 3" id="KW-0489">Methyltransferase</keyword>
<dbReference type="Proteomes" id="UP000595636">
    <property type="component" value="Chromosome"/>
</dbReference>
<dbReference type="KEGG" id="slf:JEQ17_47210"/>
<keyword evidence="4" id="KW-1185">Reference proteome</keyword>
<reference evidence="3 4" key="1">
    <citation type="submission" date="2020-12" db="EMBL/GenBank/DDBJ databases">
        <title>A novel species.</title>
        <authorList>
            <person name="Li K."/>
        </authorList>
    </citation>
    <scope>NUCLEOTIDE SEQUENCE [LARGE SCALE GENOMIC DNA]</scope>
    <source>
        <strain evidence="3 4">ZYC-3</strain>
    </source>
</reference>
<dbReference type="AlphaFoldDB" id="A0A7T7L4D6"/>
<dbReference type="EMBL" id="CP066831">
    <property type="protein sequence ID" value="QQM46263.1"/>
    <property type="molecule type" value="Genomic_DNA"/>
</dbReference>
<evidence type="ECO:0000313" key="3">
    <source>
        <dbReference type="EMBL" id="QQM46263.1"/>
    </source>
</evidence>
<name>A0A7T7L4D6_9ACTN</name>